<dbReference type="Proteomes" id="UP000272464">
    <property type="component" value="Unassembled WGS sequence"/>
</dbReference>
<dbReference type="Pfam" id="PF04434">
    <property type="entry name" value="SWIM"/>
    <property type="match status" value="1"/>
</dbReference>
<dbReference type="Pfam" id="PF00176">
    <property type="entry name" value="SNF2-rel_dom"/>
    <property type="match status" value="1"/>
</dbReference>
<reference evidence="6 7" key="1">
    <citation type="submission" date="2018-12" db="EMBL/GenBank/DDBJ databases">
        <authorList>
            <person name="Sun L."/>
            <person name="Chen Z."/>
        </authorList>
    </citation>
    <scope>NUCLEOTIDE SEQUENCE [LARGE SCALE GENOMIC DNA]</scope>
    <source>
        <strain evidence="6 7">3-5-3</strain>
    </source>
</reference>
<dbReference type="OrthoDB" id="9760715at2"/>
<evidence type="ECO:0000259" key="3">
    <source>
        <dbReference type="PROSITE" id="PS50966"/>
    </source>
</evidence>
<dbReference type="PANTHER" id="PTHR10799">
    <property type="entry name" value="SNF2/RAD54 HELICASE FAMILY"/>
    <property type="match status" value="1"/>
</dbReference>
<dbReference type="InterPro" id="IPR013663">
    <property type="entry name" value="Helicase_SWF/SNF/SWI_bac"/>
</dbReference>
<dbReference type="FunFam" id="3.40.50.300:FF:000533">
    <property type="entry name" value="Helicase, Snf2 family"/>
    <property type="match status" value="1"/>
</dbReference>
<proteinExistence type="predicted"/>
<dbReference type="GO" id="GO:0016787">
    <property type="term" value="F:hydrolase activity"/>
    <property type="evidence" value="ECO:0007669"/>
    <property type="project" value="UniProtKB-KW"/>
</dbReference>
<feature type="domain" description="SWIM-type" evidence="3">
    <location>
        <begin position="53"/>
        <end position="92"/>
    </location>
</feature>
<dbReference type="RefSeq" id="WP_127199184.1">
    <property type="nucleotide sequence ID" value="NZ_RZNX01000003.1"/>
</dbReference>
<evidence type="ECO:0000256" key="2">
    <source>
        <dbReference type="PROSITE-ProRule" id="PRU00325"/>
    </source>
</evidence>
<keyword evidence="6" id="KW-0547">Nucleotide-binding</keyword>
<evidence type="ECO:0000259" key="5">
    <source>
        <dbReference type="PROSITE" id="PS51194"/>
    </source>
</evidence>
<dbReference type="PROSITE" id="PS51194">
    <property type="entry name" value="HELICASE_CTER"/>
    <property type="match status" value="1"/>
</dbReference>
<dbReference type="InterPro" id="IPR038718">
    <property type="entry name" value="SNF2-like_sf"/>
</dbReference>
<dbReference type="InterPro" id="IPR007527">
    <property type="entry name" value="Znf_SWIM"/>
</dbReference>
<dbReference type="EMBL" id="RZNX01000003">
    <property type="protein sequence ID" value="RUT31804.1"/>
    <property type="molecule type" value="Genomic_DNA"/>
</dbReference>
<feature type="domain" description="Helicase C-terminal" evidence="5">
    <location>
        <begin position="955"/>
        <end position="1109"/>
    </location>
</feature>
<protein>
    <submittedName>
        <fullName evidence="6">Helicase SNF</fullName>
    </submittedName>
</protein>
<dbReference type="SMART" id="SM00490">
    <property type="entry name" value="HELICc"/>
    <property type="match status" value="1"/>
</dbReference>
<dbReference type="GO" id="GO:0008270">
    <property type="term" value="F:zinc ion binding"/>
    <property type="evidence" value="ECO:0007669"/>
    <property type="project" value="UniProtKB-KW"/>
</dbReference>
<keyword evidence="6" id="KW-0347">Helicase</keyword>
<name>A0A433XCZ0_9BACL</name>
<evidence type="ECO:0000256" key="1">
    <source>
        <dbReference type="ARBA" id="ARBA00022801"/>
    </source>
</evidence>
<keyword evidence="2" id="KW-0479">Metal-binding</keyword>
<evidence type="ECO:0000313" key="7">
    <source>
        <dbReference type="Proteomes" id="UP000272464"/>
    </source>
</evidence>
<dbReference type="InterPro" id="IPR014001">
    <property type="entry name" value="Helicase_ATP-bd"/>
</dbReference>
<dbReference type="InterPro" id="IPR001650">
    <property type="entry name" value="Helicase_C-like"/>
</dbReference>
<dbReference type="InterPro" id="IPR049730">
    <property type="entry name" value="SNF2/RAD54-like_C"/>
</dbReference>
<keyword evidence="6" id="KW-0067">ATP-binding</keyword>
<dbReference type="Gene3D" id="3.40.50.300">
    <property type="entry name" value="P-loop containing nucleotide triphosphate hydrolases"/>
    <property type="match status" value="1"/>
</dbReference>
<sequence>MNFQLTQRIIKLLCGPESFEQGEAYCEGKRVTFQKYDPESGSFAAVVQGKQSYNIQVEVDSNSDVDAKCTCSAYYSSFQYCKHIAAVLLTIYQTEQGGYSPVRPTPSIGSVNPGALEESGQKKPLRVYHFEGSEHFESPRDSHRNSHGDSRLAGELLGLFRDKPARPSATRLFDPREQLDVEFICRPFAYSHNKFMFGVELKVGSKRLYIVQKIRDFLDRIERQDSMMFSKHFSYVPELHSFSPENDAVIQQLIRIYQHERMYRETLSSHPAYSNRFSGDRMLPVPPSFWEALYPLLTAAPSVKLIQEERTYDGLHLSDEGLPLRFQFDQAEAQSEGYQLDIEGLDELTILETYGLVLSEGKLLKLPAERCKRLLELKQMLDTSRQSRILISTQQMEPFMERVVPGLMKLGEVRIAEAVSDRIMKTALKARLYLDRIRDKLLAGLEFQYGDIVINPLETEGSRRGEGRILMRDGEKERQILDLMEQSAFAMSESGYFMEDEDGEYEFLYHIVPQLEKLMDVFATSAVKVRIMAPSTPPKIRADIDERTDWLEFRFDMEGIPESEIRNLLKSLGEKRKYYRMPNGSLMPLESEEFQRIVRLINEVGIRLSDIEGSQVRVPAVRGLHLLDAHEQSSSLILGKSFRRLLENMRSPDNLEFPVPATLDKVLRDYQKYGYQWMKTLAHYHFGGILADDMGLGKTLQAIAFILSVLPEARSQELPILVVAPASLVYNWRNELAKFAPEVRTVIADGSPSERSRLLRRSSSAEVIITSYPLLRKDKDLYAAEPFHTLIMDEAQAFKNHGTLTAQSVKSIEAKYRFALTGTPVENGLEELWSIFSAVFPALFPNRQAFNDLPRETIARRVRPFLLRRLKSDVLKELPEKIETVQASELLPEQKRLYAAYLAELQAETLKHLKEDDLQKHRIKILAGLTRLRQLCCHPALFVEGYNGSSAKFEQLLEIIDDCRSAGKRMLIFSQFTQMLGLIRRELGYQGVPHFYLDGQTPGAERVELCSRFNEGEGDLFLISLKAGGTGLNLTGADTVILYDLWWNPAVEQQAADRAHRIGQKNVVQVIRLVSEGTVEDKMYELQQRKKNLIEEVIQPGQESLSSLSEQDIREILSIEL</sequence>
<dbReference type="SMART" id="SM00487">
    <property type="entry name" value="DEXDc"/>
    <property type="match status" value="1"/>
</dbReference>
<dbReference type="GO" id="GO:0005524">
    <property type="term" value="F:ATP binding"/>
    <property type="evidence" value="ECO:0007669"/>
    <property type="project" value="InterPro"/>
</dbReference>
<dbReference type="PROSITE" id="PS51192">
    <property type="entry name" value="HELICASE_ATP_BIND_1"/>
    <property type="match status" value="1"/>
</dbReference>
<dbReference type="Pfam" id="PF00271">
    <property type="entry name" value="Helicase_C"/>
    <property type="match status" value="1"/>
</dbReference>
<dbReference type="Gene3D" id="3.40.50.10810">
    <property type="entry name" value="Tandem AAA-ATPase domain"/>
    <property type="match status" value="1"/>
</dbReference>
<dbReference type="Pfam" id="PF08455">
    <property type="entry name" value="SNF2_assoc"/>
    <property type="match status" value="1"/>
</dbReference>
<keyword evidence="2" id="KW-0862">Zinc</keyword>
<keyword evidence="1" id="KW-0378">Hydrolase</keyword>
<organism evidence="6 7">
    <name type="scientific">Paenibacillus zeisoli</name>
    <dbReference type="NCBI Taxonomy" id="2496267"/>
    <lineage>
        <taxon>Bacteria</taxon>
        <taxon>Bacillati</taxon>
        <taxon>Bacillota</taxon>
        <taxon>Bacilli</taxon>
        <taxon>Bacillales</taxon>
        <taxon>Paenibacillaceae</taxon>
        <taxon>Paenibacillus</taxon>
    </lineage>
</organism>
<comment type="caution">
    <text evidence="6">The sequence shown here is derived from an EMBL/GenBank/DDBJ whole genome shotgun (WGS) entry which is preliminary data.</text>
</comment>
<dbReference type="InterPro" id="IPR000330">
    <property type="entry name" value="SNF2_N"/>
</dbReference>
<dbReference type="InterPro" id="IPR027417">
    <property type="entry name" value="P-loop_NTPase"/>
</dbReference>
<dbReference type="GO" id="GO:0004386">
    <property type="term" value="F:helicase activity"/>
    <property type="evidence" value="ECO:0007669"/>
    <property type="project" value="UniProtKB-KW"/>
</dbReference>
<evidence type="ECO:0000313" key="6">
    <source>
        <dbReference type="EMBL" id="RUT31804.1"/>
    </source>
</evidence>
<dbReference type="PROSITE" id="PS50966">
    <property type="entry name" value="ZF_SWIM"/>
    <property type="match status" value="1"/>
</dbReference>
<keyword evidence="7" id="KW-1185">Reference proteome</keyword>
<keyword evidence="2" id="KW-0863">Zinc-finger</keyword>
<accession>A0A433XCZ0</accession>
<evidence type="ECO:0000259" key="4">
    <source>
        <dbReference type="PROSITE" id="PS51192"/>
    </source>
</evidence>
<dbReference type="SUPFAM" id="SSF52540">
    <property type="entry name" value="P-loop containing nucleoside triphosphate hydrolases"/>
    <property type="match status" value="2"/>
</dbReference>
<dbReference type="AlphaFoldDB" id="A0A433XCZ0"/>
<dbReference type="CDD" id="cd18793">
    <property type="entry name" value="SF2_C_SNF"/>
    <property type="match status" value="1"/>
</dbReference>
<gene>
    <name evidence="6" type="ORF">EJP77_10480</name>
</gene>
<feature type="domain" description="Helicase ATP-binding" evidence="4">
    <location>
        <begin position="679"/>
        <end position="842"/>
    </location>
</feature>